<dbReference type="SUPFAM" id="SSF158694">
    <property type="entry name" value="UraD-Like"/>
    <property type="match status" value="1"/>
</dbReference>
<dbReference type="GO" id="GO:0006144">
    <property type="term" value="P:purine nucleobase metabolic process"/>
    <property type="evidence" value="ECO:0007669"/>
    <property type="project" value="UniProtKB-KW"/>
</dbReference>
<dbReference type="AlphaFoldDB" id="A0A3R9L250"/>
<dbReference type="GO" id="GO:0051997">
    <property type="term" value="F:2-oxo-4-hydroxy-4-carboxy-5-ureidoimidazoline decarboxylase activity"/>
    <property type="evidence" value="ECO:0007669"/>
    <property type="project" value="UniProtKB-EC"/>
</dbReference>
<dbReference type="Proteomes" id="UP000269041">
    <property type="component" value="Unassembled WGS sequence"/>
</dbReference>
<evidence type="ECO:0000256" key="4">
    <source>
        <dbReference type="ARBA" id="ARBA00022631"/>
    </source>
</evidence>
<dbReference type="InterPro" id="IPR018020">
    <property type="entry name" value="OHCU_decarboxylase"/>
</dbReference>
<evidence type="ECO:0000256" key="5">
    <source>
        <dbReference type="ARBA" id="ARBA00022793"/>
    </source>
</evidence>
<comment type="caution">
    <text evidence="8">The sequence shown here is derived from an EMBL/GenBank/DDBJ whole genome shotgun (WGS) entry which is preliminary data.</text>
</comment>
<dbReference type="InterPro" id="IPR017580">
    <property type="entry name" value="OHCU_decarboxylase-1"/>
</dbReference>
<evidence type="ECO:0000256" key="3">
    <source>
        <dbReference type="ARBA" id="ARBA00012257"/>
    </source>
</evidence>
<evidence type="ECO:0000313" key="8">
    <source>
        <dbReference type="EMBL" id="RSD31291.1"/>
    </source>
</evidence>
<keyword evidence="9" id="KW-1185">Reference proteome</keyword>
<gene>
    <name evidence="8" type="primary">uraD</name>
    <name evidence="8" type="ORF">EJA03_09475</name>
</gene>
<dbReference type="InterPro" id="IPR036778">
    <property type="entry name" value="OHCU_decarboxylase_sf"/>
</dbReference>
<dbReference type="NCBIfam" id="TIGR03164">
    <property type="entry name" value="UHCUDC"/>
    <property type="match status" value="1"/>
</dbReference>
<dbReference type="PANTHER" id="PTHR43466">
    <property type="entry name" value="2-OXO-4-HYDROXY-4-CARBOXY-5-UREIDOIMIDAZOLINE DECARBOXYLASE-RELATED"/>
    <property type="match status" value="1"/>
</dbReference>
<evidence type="ECO:0000256" key="2">
    <source>
        <dbReference type="ARBA" id="ARBA00004754"/>
    </source>
</evidence>
<dbReference type="RefSeq" id="WP_125320999.1">
    <property type="nucleotide sequence ID" value="NZ_AP024890.1"/>
</dbReference>
<dbReference type="EMBL" id="RSFA01000036">
    <property type="protein sequence ID" value="RSD31291.1"/>
    <property type="molecule type" value="Genomic_DNA"/>
</dbReference>
<sequence>MRQFSTCAPCDMAREEFINQFGEVYEHSPWVAEKVFEQGLGEKDNEVEFLHQRMAKVLIEAEKHQQLDVLCAHPDLAGRAAISGDLSVSSLAEQAGAGLSQCTTEEFEQFTLYNDLYKSRFNFPFIMAVKGATRKQILDAFNNRINNDVKTEFVFALEEVNKIALLRLQDM</sequence>
<evidence type="ECO:0000256" key="6">
    <source>
        <dbReference type="ARBA" id="ARBA00023239"/>
    </source>
</evidence>
<comment type="pathway">
    <text evidence="2">Purine metabolism; urate degradation; (S)-allantoin from urate: step 3/3.</text>
</comment>
<name>A0A3R9L250_9VIBR</name>
<feature type="domain" description="Oxo-4-hydroxy-4-carboxy-5-ureidoimidazoline decarboxylase" evidence="7">
    <location>
        <begin position="12"/>
        <end position="169"/>
    </location>
</feature>
<dbReference type="UniPathway" id="UPA00394">
    <property type="reaction ID" value="UER00652"/>
</dbReference>
<proteinExistence type="predicted"/>
<protein>
    <recommendedName>
        <fullName evidence="3">2-oxo-4-hydroxy-4-carboxy-5-ureidoimidazoline decarboxylase</fullName>
        <ecNumber evidence="3">4.1.1.97</ecNumber>
    </recommendedName>
</protein>
<keyword evidence="6 8" id="KW-0456">Lyase</keyword>
<dbReference type="EC" id="4.1.1.97" evidence="3"/>
<evidence type="ECO:0000313" key="9">
    <source>
        <dbReference type="Proteomes" id="UP000269041"/>
    </source>
</evidence>
<dbReference type="GO" id="GO:0019628">
    <property type="term" value="P:urate catabolic process"/>
    <property type="evidence" value="ECO:0007669"/>
    <property type="project" value="UniProtKB-UniPathway"/>
</dbReference>
<dbReference type="Gene3D" id="1.10.3330.10">
    <property type="entry name" value="Oxo-4-hydroxy-4-carboxy-5-ureidoimidazoline decarboxylase"/>
    <property type="match status" value="1"/>
</dbReference>
<organism evidence="8 9">
    <name type="scientific">Vibrio pectenicida</name>
    <dbReference type="NCBI Taxonomy" id="62763"/>
    <lineage>
        <taxon>Bacteria</taxon>
        <taxon>Pseudomonadati</taxon>
        <taxon>Pseudomonadota</taxon>
        <taxon>Gammaproteobacteria</taxon>
        <taxon>Vibrionales</taxon>
        <taxon>Vibrionaceae</taxon>
        <taxon>Vibrio</taxon>
    </lineage>
</organism>
<evidence type="ECO:0000256" key="1">
    <source>
        <dbReference type="ARBA" id="ARBA00001163"/>
    </source>
</evidence>
<dbReference type="Pfam" id="PF09349">
    <property type="entry name" value="OHCU_decarbox"/>
    <property type="match status" value="1"/>
</dbReference>
<keyword evidence="4" id="KW-0659">Purine metabolism</keyword>
<dbReference type="OrthoDB" id="9800909at2"/>
<reference evidence="8 9" key="1">
    <citation type="submission" date="2018-12" db="EMBL/GenBank/DDBJ databases">
        <title>Genomic taxonomy of the Vibrionaceae family.</title>
        <authorList>
            <person name="Gomez-Gil B."/>
            <person name="Enciso-Ibarra K."/>
        </authorList>
    </citation>
    <scope>NUCLEOTIDE SEQUENCE [LARGE SCALE GENOMIC DNA]</scope>
    <source>
        <strain evidence="8 9">CAIM 594</strain>
    </source>
</reference>
<accession>A0A3R9L250</accession>
<comment type="catalytic activity">
    <reaction evidence="1">
        <text>5-hydroxy-2-oxo-4-ureido-2,5-dihydro-1H-imidazole-5-carboxylate + H(+) = (S)-allantoin + CO2</text>
        <dbReference type="Rhea" id="RHEA:26301"/>
        <dbReference type="ChEBI" id="CHEBI:15378"/>
        <dbReference type="ChEBI" id="CHEBI:15678"/>
        <dbReference type="ChEBI" id="CHEBI:16526"/>
        <dbReference type="ChEBI" id="CHEBI:58639"/>
        <dbReference type="EC" id="4.1.1.97"/>
    </reaction>
</comment>
<keyword evidence="5" id="KW-0210">Decarboxylase</keyword>
<evidence type="ECO:0000259" key="7">
    <source>
        <dbReference type="Pfam" id="PF09349"/>
    </source>
</evidence>
<dbReference type="PANTHER" id="PTHR43466:SF1">
    <property type="entry name" value="2-OXO-4-HYDROXY-4-CARBOXY-5-UREIDOIMIDAZOLINE DECARBOXYLASE-RELATED"/>
    <property type="match status" value="1"/>
</dbReference>
<dbReference type="GO" id="GO:0000255">
    <property type="term" value="P:allantoin metabolic process"/>
    <property type="evidence" value="ECO:0007669"/>
    <property type="project" value="InterPro"/>
</dbReference>